<feature type="compositionally biased region" description="Low complexity" evidence="8">
    <location>
        <begin position="423"/>
        <end position="436"/>
    </location>
</feature>
<evidence type="ECO:0000256" key="6">
    <source>
        <dbReference type="ARBA" id="ARBA00022801"/>
    </source>
</evidence>
<dbReference type="GO" id="GO:0061578">
    <property type="term" value="F:K63-linked deubiquitinase activity"/>
    <property type="evidence" value="ECO:0000318"/>
    <property type="project" value="GO_Central"/>
</dbReference>
<dbReference type="Gene3D" id="3.90.70.80">
    <property type="match status" value="1"/>
</dbReference>
<feature type="compositionally biased region" description="Polar residues" evidence="8">
    <location>
        <begin position="16"/>
        <end position="28"/>
    </location>
</feature>
<dbReference type="PeptideAtlas" id="O44438"/>
<evidence type="ECO:0000256" key="7">
    <source>
        <dbReference type="ARBA" id="ARBA00033460"/>
    </source>
</evidence>
<evidence type="ECO:0000313" key="11">
    <source>
        <dbReference type="Proteomes" id="UP000001940"/>
    </source>
</evidence>
<feature type="compositionally biased region" description="Polar residues" evidence="8">
    <location>
        <begin position="96"/>
        <end position="106"/>
    </location>
</feature>
<evidence type="ECO:0000256" key="5">
    <source>
        <dbReference type="ARBA" id="ARBA00022786"/>
    </source>
</evidence>
<dbReference type="SUPFAM" id="SSF54001">
    <property type="entry name" value="Cysteine proteinases"/>
    <property type="match status" value="1"/>
</dbReference>
<feature type="compositionally biased region" description="Basic residues" evidence="8">
    <location>
        <begin position="1"/>
        <end position="10"/>
    </location>
</feature>
<gene>
    <name evidence="10 12" type="primary">otub-4</name>
    <name evidence="12" type="ORF">B0546.2</name>
    <name evidence="10" type="ORF">CELE_B0546.2</name>
</gene>
<dbReference type="FunCoup" id="O44438">
    <property type="interactions" value="2"/>
</dbReference>
<protein>
    <recommendedName>
        <fullName evidence="3">ubiquitinyl hydrolase 1</fullName>
        <ecNumber evidence="3">3.4.19.12</ecNumber>
    </recommendedName>
    <alternativeName>
        <fullName evidence="7">Deubiquitinating enzyme A</fullName>
    </alternativeName>
</protein>
<dbReference type="AGR" id="WB:WBGene00015249"/>
<dbReference type="EMBL" id="BX284604">
    <property type="protein sequence ID" value="CCD62192.1"/>
    <property type="molecule type" value="Genomic_DNA"/>
</dbReference>
<evidence type="ECO:0000313" key="10">
    <source>
        <dbReference type="EMBL" id="CCD62192.1"/>
    </source>
</evidence>
<evidence type="ECO:0000259" key="9">
    <source>
        <dbReference type="PROSITE" id="PS50802"/>
    </source>
</evidence>
<dbReference type="UCSC" id="B0546.2.1">
    <property type="organism name" value="c. elegans"/>
</dbReference>
<dbReference type="GO" id="GO:0090090">
    <property type="term" value="P:negative regulation of canonical Wnt signaling pathway"/>
    <property type="evidence" value="ECO:0000318"/>
    <property type="project" value="GO_Central"/>
</dbReference>
<dbReference type="WormBase" id="B0546.2a">
    <property type="protein sequence ID" value="CE40597"/>
    <property type="gene ID" value="WBGene00015249"/>
    <property type="gene designation" value="otub-4"/>
</dbReference>
<dbReference type="Proteomes" id="UP000001940">
    <property type="component" value="Chromosome IV"/>
</dbReference>
<dbReference type="GO" id="GO:1904263">
    <property type="term" value="P:positive regulation of TORC1 signaling"/>
    <property type="evidence" value="ECO:0000318"/>
    <property type="project" value="GO_Central"/>
</dbReference>
<dbReference type="InterPro" id="IPR050704">
    <property type="entry name" value="Peptidase_C85-like"/>
</dbReference>
<name>O44438_CAEEL</name>
<keyword evidence="13" id="KW-1267">Proteomics identification</keyword>
<feature type="compositionally biased region" description="Low complexity" evidence="8">
    <location>
        <begin position="67"/>
        <end position="84"/>
    </location>
</feature>
<dbReference type="GO" id="GO:1904515">
    <property type="term" value="P:positive regulation of TORC2 signaling"/>
    <property type="evidence" value="ECO:0000318"/>
    <property type="project" value="GO_Central"/>
</dbReference>
<dbReference type="Pfam" id="PF02338">
    <property type="entry name" value="OTU"/>
    <property type="match status" value="1"/>
</dbReference>
<dbReference type="AlphaFoldDB" id="O44438"/>
<dbReference type="PaxDb" id="6239-B0546.2a"/>
<accession>O44438</accession>
<feature type="region of interest" description="Disordered" evidence="8">
    <location>
        <begin position="1"/>
        <end position="109"/>
    </location>
</feature>
<dbReference type="GeneID" id="177104"/>
<dbReference type="EC" id="3.4.19.12" evidence="3"/>
<dbReference type="OMA" id="EMHGQIR"/>
<feature type="region of interest" description="Disordered" evidence="8">
    <location>
        <begin position="238"/>
        <end position="264"/>
    </location>
</feature>
<dbReference type="MEROPS" id="C85.001"/>
<dbReference type="STRING" id="6239.B0546.2a.1"/>
<evidence type="ECO:0000256" key="3">
    <source>
        <dbReference type="ARBA" id="ARBA00012759"/>
    </source>
</evidence>
<dbReference type="PANTHER" id="PTHR12419:SF4">
    <property type="entry name" value="OTU DOMAIN-CONTAINING PROTEIN 5"/>
    <property type="match status" value="1"/>
</dbReference>
<organism evidence="10 11">
    <name type="scientific">Caenorhabditis elegans</name>
    <dbReference type="NCBI Taxonomy" id="6239"/>
    <lineage>
        <taxon>Eukaryota</taxon>
        <taxon>Metazoa</taxon>
        <taxon>Ecdysozoa</taxon>
        <taxon>Nematoda</taxon>
        <taxon>Chromadorea</taxon>
        <taxon>Rhabditida</taxon>
        <taxon>Rhabditina</taxon>
        <taxon>Rhabditomorpha</taxon>
        <taxon>Rhabditoidea</taxon>
        <taxon>Rhabditidae</taxon>
        <taxon>Peloderinae</taxon>
        <taxon>Caenorhabditis</taxon>
    </lineage>
</organism>
<dbReference type="GO" id="GO:0050776">
    <property type="term" value="P:regulation of immune response"/>
    <property type="evidence" value="ECO:0000318"/>
    <property type="project" value="GO_Central"/>
</dbReference>
<keyword evidence="5" id="KW-0833">Ubl conjugation pathway</keyword>
<dbReference type="GO" id="GO:0006508">
    <property type="term" value="P:proteolysis"/>
    <property type="evidence" value="ECO:0007669"/>
    <property type="project" value="UniProtKB-KW"/>
</dbReference>
<sequence length="436" mass="47810">MTILPVKKKREKDSQQRSVSTIGSSAENSRQQLSGPSCSSSASSSSSAAKRIRSQEDGPPSKRWVLSASSTSSTNKSPIPSSSPVLPPPQPEIEPNRSQSPGNADYNSDDEYEMQNIRDDEIETEFSNRLAARGLIIKEMVGDGACMFRSIAEQIYGDQEMHGQIRRLCMDYMSNNRDHFKEFITENFENYIQRKREENVHGNHVELQAISEMFARPVEVYQYSDEPINVLLPRPEPEATALTDGSASTSNAAPPPSTVPIQQNPPLRLSYHRAVHYNAILAPNIPTIGIGLGLPGMIPGSADKELMSTAMKTSELEHIEETMLQDKIDMTDFQRTQADIEDQITRESLISYLNDFEKSKNAPSTSAGAPGPSNFSGEPPVSGSGLYEEMLAAQSLEWDAYTDDVAIAEAMLVSQQDYMSNKPSTSSSGSGPSTSE</sequence>
<feature type="domain" description="OTU" evidence="9">
    <location>
        <begin position="135"/>
        <end position="283"/>
    </location>
</feature>
<dbReference type="PhylomeDB" id="O44438"/>
<dbReference type="SMR" id="O44438"/>
<comment type="catalytic activity">
    <reaction evidence="1">
        <text>Thiol-dependent hydrolysis of ester, thioester, amide, peptide and isopeptide bonds formed by the C-terminal Gly of ubiquitin (a 76-residue protein attached to proteins as an intracellular targeting signal).</text>
        <dbReference type="EC" id="3.4.19.12"/>
    </reaction>
</comment>
<feature type="region of interest" description="Disordered" evidence="8">
    <location>
        <begin position="360"/>
        <end position="382"/>
    </location>
</feature>
<feature type="compositionally biased region" description="Low complexity" evidence="8">
    <location>
        <begin position="29"/>
        <end position="49"/>
    </location>
</feature>
<dbReference type="ExpressionAtlas" id="O44438">
    <property type="expression patterns" value="baseline and differential"/>
</dbReference>
<dbReference type="CTD" id="177104"/>
<evidence type="ECO:0000256" key="2">
    <source>
        <dbReference type="ARBA" id="ARBA00010407"/>
    </source>
</evidence>
<dbReference type="InterPro" id="IPR003323">
    <property type="entry name" value="OTU_dom"/>
</dbReference>
<dbReference type="GO" id="GO:0004843">
    <property type="term" value="F:cysteine-type deubiquitinase activity"/>
    <property type="evidence" value="ECO:0000318"/>
    <property type="project" value="GO_Central"/>
</dbReference>
<dbReference type="FunFam" id="3.90.70.80:FF:000018">
    <property type="entry name" value="OTU domain-containing protein 5-B"/>
    <property type="match status" value="1"/>
</dbReference>
<evidence type="ECO:0000256" key="4">
    <source>
        <dbReference type="ARBA" id="ARBA00022670"/>
    </source>
</evidence>
<keyword evidence="4" id="KW-0645">Protease</keyword>
<keyword evidence="11" id="KW-1185">Reference proteome</keyword>
<comment type="similarity">
    <text evidence="2">Belongs to the peptidase C85 family.</text>
</comment>
<reference evidence="10 11" key="1">
    <citation type="journal article" date="1998" name="Science">
        <title>Genome sequence of the nematode C. elegans: a platform for investigating biology.</title>
        <authorList>
            <consortium name="The C. elegans sequencing consortium"/>
            <person name="Sulson J.E."/>
            <person name="Waterston R."/>
        </authorList>
    </citation>
    <scope>NUCLEOTIDE SEQUENCE [LARGE SCALE GENOMIC DNA]</scope>
    <source>
        <strain evidence="10 11">Bristol N2</strain>
    </source>
</reference>
<dbReference type="OrthoDB" id="409956at2759"/>
<dbReference type="eggNOG" id="KOG2605">
    <property type="taxonomic scope" value="Eukaryota"/>
</dbReference>
<dbReference type="PIR" id="T32585">
    <property type="entry name" value="T32585"/>
</dbReference>
<dbReference type="PROSITE" id="PS50802">
    <property type="entry name" value="OTU"/>
    <property type="match status" value="1"/>
</dbReference>
<dbReference type="InParanoid" id="O44438"/>
<dbReference type="RefSeq" id="NP_500333.3">
    <property type="nucleotide sequence ID" value="NM_067932.5"/>
</dbReference>
<dbReference type="PANTHER" id="PTHR12419">
    <property type="entry name" value="OTU DOMAIN CONTAINING PROTEIN"/>
    <property type="match status" value="1"/>
</dbReference>
<keyword evidence="6 10" id="KW-0378">Hydrolase</keyword>
<evidence type="ECO:0000256" key="8">
    <source>
        <dbReference type="SAM" id="MobiDB-lite"/>
    </source>
</evidence>
<evidence type="ECO:0000313" key="12">
    <source>
        <dbReference type="WormBase" id="B0546.2a"/>
    </source>
</evidence>
<evidence type="ECO:0000256" key="1">
    <source>
        <dbReference type="ARBA" id="ARBA00000707"/>
    </source>
</evidence>
<dbReference type="CDD" id="cd22752">
    <property type="entry name" value="OTU_OTUD5-like"/>
    <property type="match status" value="1"/>
</dbReference>
<feature type="region of interest" description="Disordered" evidence="8">
    <location>
        <begin position="417"/>
        <end position="436"/>
    </location>
</feature>
<dbReference type="InterPro" id="IPR038765">
    <property type="entry name" value="Papain-like_cys_pep_sf"/>
</dbReference>
<evidence type="ECO:0007829" key="13">
    <source>
        <dbReference type="PeptideAtlas" id="O44438"/>
    </source>
</evidence>
<proteinExistence type="evidence at protein level"/>
<dbReference type="Bgee" id="WBGene00015249">
    <property type="expression patterns" value="Expressed in embryo and 4 other cell types or tissues"/>
</dbReference>